<keyword evidence="1 2" id="KW-0597">Phosphoprotein</keyword>
<gene>
    <name evidence="4" type="ORF">GETHPA_12350</name>
</gene>
<feature type="domain" description="Response regulatory" evidence="3">
    <location>
        <begin position="3"/>
        <end position="119"/>
    </location>
</feature>
<evidence type="ECO:0000313" key="4">
    <source>
        <dbReference type="EMBL" id="GLH69702.1"/>
    </source>
</evidence>
<name>A0ABQ5Q4T4_9BACT</name>
<comment type="caution">
    <text evidence="4">The sequence shown here is derived from an EMBL/GenBank/DDBJ whole genome shotgun (WGS) entry which is preliminary data.</text>
</comment>
<dbReference type="Gene3D" id="3.40.50.2300">
    <property type="match status" value="1"/>
</dbReference>
<organism evidence="4 5">
    <name type="scientific">Geothrix rubra</name>
    <dbReference type="NCBI Taxonomy" id="2927977"/>
    <lineage>
        <taxon>Bacteria</taxon>
        <taxon>Pseudomonadati</taxon>
        <taxon>Acidobacteriota</taxon>
        <taxon>Holophagae</taxon>
        <taxon>Holophagales</taxon>
        <taxon>Holophagaceae</taxon>
        <taxon>Geothrix</taxon>
    </lineage>
</organism>
<dbReference type="InterPro" id="IPR011006">
    <property type="entry name" value="CheY-like_superfamily"/>
</dbReference>
<dbReference type="PANTHER" id="PTHR44591">
    <property type="entry name" value="STRESS RESPONSE REGULATOR PROTEIN 1"/>
    <property type="match status" value="1"/>
</dbReference>
<feature type="modified residue" description="4-aspartylphosphate" evidence="2">
    <location>
        <position position="54"/>
    </location>
</feature>
<dbReference type="PROSITE" id="PS50110">
    <property type="entry name" value="RESPONSE_REGULATORY"/>
    <property type="match status" value="1"/>
</dbReference>
<evidence type="ECO:0000256" key="1">
    <source>
        <dbReference type="ARBA" id="ARBA00022553"/>
    </source>
</evidence>
<dbReference type="InterPro" id="IPR050595">
    <property type="entry name" value="Bact_response_regulator"/>
</dbReference>
<proteinExistence type="predicted"/>
<dbReference type="InterPro" id="IPR001789">
    <property type="entry name" value="Sig_transdc_resp-reg_receiver"/>
</dbReference>
<dbReference type="CDD" id="cd00156">
    <property type="entry name" value="REC"/>
    <property type="match status" value="1"/>
</dbReference>
<evidence type="ECO:0000256" key="2">
    <source>
        <dbReference type="PROSITE-ProRule" id="PRU00169"/>
    </source>
</evidence>
<dbReference type="RefSeq" id="WP_285723716.1">
    <property type="nucleotide sequence ID" value="NZ_BSDD01000002.1"/>
</dbReference>
<dbReference type="Proteomes" id="UP001165089">
    <property type="component" value="Unassembled WGS sequence"/>
</dbReference>
<dbReference type="SUPFAM" id="SSF52172">
    <property type="entry name" value="CheY-like"/>
    <property type="match status" value="1"/>
</dbReference>
<dbReference type="EMBL" id="BSDD01000002">
    <property type="protein sequence ID" value="GLH69702.1"/>
    <property type="molecule type" value="Genomic_DNA"/>
</dbReference>
<protein>
    <recommendedName>
        <fullName evidence="3">Response regulatory domain-containing protein</fullName>
    </recommendedName>
</protein>
<evidence type="ECO:0000259" key="3">
    <source>
        <dbReference type="PROSITE" id="PS50110"/>
    </source>
</evidence>
<evidence type="ECO:0000313" key="5">
    <source>
        <dbReference type="Proteomes" id="UP001165089"/>
    </source>
</evidence>
<keyword evidence="5" id="KW-1185">Reference proteome</keyword>
<reference evidence="4 5" key="1">
    <citation type="journal article" date="2023" name="Antonie Van Leeuwenhoek">
        <title>Mesoterricola silvestris gen. nov., sp. nov., Mesoterricola sediminis sp. nov., Geothrix oryzae sp. nov., Geothrix edaphica sp. nov., Geothrix rubra sp. nov., and Geothrix limicola sp. nov., six novel members of Acidobacteriota isolated from soils.</title>
        <authorList>
            <person name="Itoh H."/>
            <person name="Sugisawa Y."/>
            <person name="Mise K."/>
            <person name="Xu Z."/>
            <person name="Kuniyasu M."/>
            <person name="Ushijima N."/>
            <person name="Kawano K."/>
            <person name="Kobayashi E."/>
            <person name="Shiratori Y."/>
            <person name="Masuda Y."/>
            <person name="Senoo K."/>
        </authorList>
    </citation>
    <scope>NUCLEOTIDE SEQUENCE [LARGE SCALE GENOMIC DNA]</scope>
    <source>
        <strain evidence="4 5">Red803</strain>
    </source>
</reference>
<dbReference type="PANTHER" id="PTHR44591:SF21">
    <property type="entry name" value="TWO-COMPONENT RESPONSE REGULATOR"/>
    <property type="match status" value="1"/>
</dbReference>
<sequence>MSKILVIDDSRMMRLYLRRALEKAGHDVVEWMPLSAMEIPAKVAELAPDLVLCDYQMDGANGATVARMVRRTDPDLPVLVLTAFHEDQMEANLLRLGVRRVLDKPILHGDLAEAVAEALGSVGQPG</sequence>
<dbReference type="SMART" id="SM00448">
    <property type="entry name" value="REC"/>
    <property type="match status" value="1"/>
</dbReference>
<accession>A0ABQ5Q4T4</accession>
<dbReference type="Pfam" id="PF00072">
    <property type="entry name" value="Response_reg"/>
    <property type="match status" value="1"/>
</dbReference>